<gene>
    <name evidence="1" type="ORF">K1T71_008103</name>
</gene>
<protein>
    <submittedName>
        <fullName evidence="1">Uncharacterized protein</fullName>
    </submittedName>
</protein>
<name>A0ACC1CWQ6_9NEOP</name>
<keyword evidence="2" id="KW-1185">Reference proteome</keyword>
<accession>A0ACC1CWQ6</accession>
<evidence type="ECO:0000313" key="1">
    <source>
        <dbReference type="EMBL" id="KAJ0175929.1"/>
    </source>
</evidence>
<dbReference type="EMBL" id="CM034400">
    <property type="protein sequence ID" value="KAJ0175929.1"/>
    <property type="molecule type" value="Genomic_DNA"/>
</dbReference>
<dbReference type="Proteomes" id="UP000824533">
    <property type="component" value="Linkage Group LG14"/>
</dbReference>
<sequence length="114" mass="12882">MTIKRYTETSVQSVESSRCVATRRAAGSRRACMTLHTTRSTARRRDWRATRVPPPPRRQPPDRAGRPQPPHPADACSRTRANTTTPTRSLSSIPLYRKLVIISNPAYIIQTQQT</sequence>
<evidence type="ECO:0000313" key="2">
    <source>
        <dbReference type="Proteomes" id="UP000824533"/>
    </source>
</evidence>
<proteinExistence type="predicted"/>
<comment type="caution">
    <text evidence="1">The sequence shown here is derived from an EMBL/GenBank/DDBJ whole genome shotgun (WGS) entry which is preliminary data.</text>
</comment>
<organism evidence="1 2">
    <name type="scientific">Dendrolimus kikuchii</name>
    <dbReference type="NCBI Taxonomy" id="765133"/>
    <lineage>
        <taxon>Eukaryota</taxon>
        <taxon>Metazoa</taxon>
        <taxon>Ecdysozoa</taxon>
        <taxon>Arthropoda</taxon>
        <taxon>Hexapoda</taxon>
        <taxon>Insecta</taxon>
        <taxon>Pterygota</taxon>
        <taxon>Neoptera</taxon>
        <taxon>Endopterygota</taxon>
        <taxon>Lepidoptera</taxon>
        <taxon>Glossata</taxon>
        <taxon>Ditrysia</taxon>
        <taxon>Bombycoidea</taxon>
        <taxon>Lasiocampidae</taxon>
        <taxon>Dendrolimus</taxon>
    </lineage>
</organism>
<reference evidence="1 2" key="1">
    <citation type="journal article" date="2021" name="Front. Genet.">
        <title>Chromosome-Level Genome Assembly Reveals Significant Gene Expansion in the Toll and IMD Signaling Pathways of Dendrolimus kikuchii.</title>
        <authorList>
            <person name="Zhou J."/>
            <person name="Wu P."/>
            <person name="Xiong Z."/>
            <person name="Liu N."/>
            <person name="Zhao N."/>
            <person name="Ji M."/>
            <person name="Qiu Y."/>
            <person name="Yang B."/>
        </authorList>
    </citation>
    <scope>NUCLEOTIDE SEQUENCE [LARGE SCALE GENOMIC DNA]</scope>
    <source>
        <strain evidence="1">Ann1</strain>
    </source>
</reference>